<gene>
    <name evidence="2" type="ORF">FR698_09515</name>
</gene>
<reference evidence="2 3" key="1">
    <citation type="submission" date="2019-08" db="EMBL/GenBank/DDBJ databases">
        <title>Pelomicrobium methylotrophicum gen. nov., sp. nov. a moderately thermophilic, facultatively anaerobic, lithoautotrophic and methylotrophic bacterium isolated from a terrestrial mud volcano.</title>
        <authorList>
            <person name="Slobodkina G.B."/>
            <person name="Merkel A.Y."/>
            <person name="Slobodkin A.I."/>
        </authorList>
    </citation>
    <scope>NUCLEOTIDE SEQUENCE [LARGE SCALE GENOMIC DNA]</scope>
    <source>
        <strain evidence="2 3">SM250</strain>
    </source>
</reference>
<protein>
    <submittedName>
        <fullName evidence="2">Uncharacterized protein</fullName>
    </submittedName>
</protein>
<organism evidence="2 3">
    <name type="scientific">Pelomicrobium methylotrophicum</name>
    <dbReference type="NCBI Taxonomy" id="2602750"/>
    <lineage>
        <taxon>Bacteria</taxon>
        <taxon>Pseudomonadati</taxon>
        <taxon>Pseudomonadota</taxon>
        <taxon>Hydrogenophilia</taxon>
        <taxon>Hydrogenophilia incertae sedis</taxon>
        <taxon>Pelomicrobium</taxon>
    </lineage>
</organism>
<evidence type="ECO:0000313" key="2">
    <source>
        <dbReference type="EMBL" id="TXF11567.1"/>
    </source>
</evidence>
<dbReference type="EMBL" id="VPFL01000012">
    <property type="protein sequence ID" value="TXF11567.1"/>
    <property type="molecule type" value="Genomic_DNA"/>
</dbReference>
<keyword evidence="1" id="KW-0472">Membrane</keyword>
<keyword evidence="3" id="KW-1185">Reference proteome</keyword>
<name>A0A5C7ESC4_9PROT</name>
<dbReference type="AlphaFoldDB" id="A0A5C7ESC4"/>
<keyword evidence="1" id="KW-0812">Transmembrane</keyword>
<evidence type="ECO:0000313" key="3">
    <source>
        <dbReference type="Proteomes" id="UP000321201"/>
    </source>
</evidence>
<dbReference type="Proteomes" id="UP000321201">
    <property type="component" value="Unassembled WGS sequence"/>
</dbReference>
<dbReference type="InParanoid" id="A0A5C7ESC4"/>
<sequence length="77" mass="8850">MQVISLKTIMVISVVFVAGFSAGHFVSNPRSNDACEELRKDFRAVFGDPAAEKKKMEKRMKEIEEIRKRQDEAAMRF</sequence>
<evidence type="ECO:0000256" key="1">
    <source>
        <dbReference type="SAM" id="Phobius"/>
    </source>
</evidence>
<proteinExistence type="predicted"/>
<keyword evidence="1" id="KW-1133">Transmembrane helix</keyword>
<feature type="transmembrane region" description="Helical" evidence="1">
    <location>
        <begin position="6"/>
        <end position="26"/>
    </location>
</feature>
<comment type="caution">
    <text evidence="2">The sequence shown here is derived from an EMBL/GenBank/DDBJ whole genome shotgun (WGS) entry which is preliminary data.</text>
</comment>
<dbReference type="RefSeq" id="WP_147799966.1">
    <property type="nucleotide sequence ID" value="NZ_VPFL01000012.1"/>
</dbReference>
<accession>A0A5C7ESC4</accession>